<evidence type="ECO:0000256" key="1">
    <source>
        <dbReference type="SAM" id="MobiDB-lite"/>
    </source>
</evidence>
<reference evidence="2 3" key="1">
    <citation type="submission" date="2016-12" db="EMBL/GenBank/DDBJ databases">
        <title>The genomes of Aspergillus section Nigri reveals drivers in fungal speciation.</title>
        <authorList>
            <consortium name="DOE Joint Genome Institute"/>
            <person name="Vesth T.C."/>
            <person name="Nybo J."/>
            <person name="Theobald S."/>
            <person name="Brandl J."/>
            <person name="Frisvad J.C."/>
            <person name="Nielsen K.F."/>
            <person name="Lyhne E.K."/>
            <person name="Kogle M.E."/>
            <person name="Kuo A."/>
            <person name="Riley R."/>
            <person name="Clum A."/>
            <person name="Nolan M."/>
            <person name="Lipzen A."/>
            <person name="Salamov A."/>
            <person name="Henrissat B."/>
            <person name="Wiebenga A."/>
            <person name="De Vries R.P."/>
            <person name="Grigoriev I.V."/>
            <person name="Mortensen U.H."/>
            <person name="Andersen M.R."/>
            <person name="Baker S.E."/>
        </authorList>
    </citation>
    <scope>NUCLEOTIDE SEQUENCE [LARGE SCALE GENOMIC DNA]</scope>
    <source>
        <strain evidence="2 3">IBT 23096</strain>
    </source>
</reference>
<dbReference type="AlphaFoldDB" id="A0A2I2GQA0"/>
<organism evidence="2 3">
    <name type="scientific">Aspergillus steynii IBT 23096</name>
    <dbReference type="NCBI Taxonomy" id="1392250"/>
    <lineage>
        <taxon>Eukaryota</taxon>
        <taxon>Fungi</taxon>
        <taxon>Dikarya</taxon>
        <taxon>Ascomycota</taxon>
        <taxon>Pezizomycotina</taxon>
        <taxon>Eurotiomycetes</taxon>
        <taxon>Eurotiomycetidae</taxon>
        <taxon>Eurotiales</taxon>
        <taxon>Aspergillaceae</taxon>
        <taxon>Aspergillus</taxon>
        <taxon>Aspergillus subgen. Circumdati</taxon>
    </lineage>
</organism>
<proteinExistence type="predicted"/>
<protein>
    <submittedName>
        <fullName evidence="2">Uncharacterized protein</fullName>
    </submittedName>
</protein>
<evidence type="ECO:0000313" key="2">
    <source>
        <dbReference type="EMBL" id="PLB55062.1"/>
    </source>
</evidence>
<name>A0A2I2GQA0_9EURO</name>
<feature type="compositionally biased region" description="Basic residues" evidence="1">
    <location>
        <begin position="20"/>
        <end position="31"/>
    </location>
</feature>
<comment type="caution">
    <text evidence="2">The sequence shown here is derived from an EMBL/GenBank/DDBJ whole genome shotgun (WGS) entry which is preliminary data.</text>
</comment>
<evidence type="ECO:0000313" key="3">
    <source>
        <dbReference type="Proteomes" id="UP000234275"/>
    </source>
</evidence>
<gene>
    <name evidence="2" type="ORF">P170DRAFT_31339</name>
</gene>
<dbReference type="RefSeq" id="XP_024710364.1">
    <property type="nucleotide sequence ID" value="XM_024843263.1"/>
</dbReference>
<feature type="region of interest" description="Disordered" evidence="1">
    <location>
        <begin position="1"/>
        <end position="63"/>
    </location>
</feature>
<sequence>MKLRKRKPRQTANQPAQKQPAKKQPAKKQPAKKQANPTGGTANTAMAQPPHDPLQDALPGNPADVTSFLSTIDADPETEELQLAAYLGFGTRRDLRYFAISWPVLDCLRIFFTLFPAELTWLNTRYLNYMIGVLTMFGPLTPDCCNLIRRQRICTLHIFWK</sequence>
<dbReference type="VEuPathDB" id="FungiDB:P170DRAFT_31339"/>
<dbReference type="GeneID" id="36550963"/>
<keyword evidence="3" id="KW-1185">Reference proteome</keyword>
<dbReference type="Proteomes" id="UP000234275">
    <property type="component" value="Unassembled WGS sequence"/>
</dbReference>
<accession>A0A2I2GQA0</accession>
<dbReference type="EMBL" id="MSFO01000001">
    <property type="protein sequence ID" value="PLB55062.1"/>
    <property type="molecule type" value="Genomic_DNA"/>
</dbReference>